<name>A0AA37XGF2_9MICO</name>
<protein>
    <submittedName>
        <fullName evidence="2">Uncharacterized protein</fullName>
    </submittedName>
</protein>
<comment type="caution">
    <text evidence="2">The sequence shown here is derived from an EMBL/GenBank/DDBJ whole genome shotgun (WGS) entry which is preliminary data.</text>
</comment>
<organism evidence="2 3">
    <name type="scientific">Litorihabitans aurantiacus</name>
    <dbReference type="NCBI Taxonomy" id="1930061"/>
    <lineage>
        <taxon>Bacteria</taxon>
        <taxon>Bacillati</taxon>
        <taxon>Actinomycetota</taxon>
        <taxon>Actinomycetes</taxon>
        <taxon>Micrococcales</taxon>
        <taxon>Beutenbergiaceae</taxon>
        <taxon>Litorihabitans</taxon>
    </lineage>
</organism>
<gene>
    <name evidence="2" type="ORF">GCM10025875_28720</name>
</gene>
<evidence type="ECO:0000256" key="1">
    <source>
        <dbReference type="SAM" id="MobiDB-lite"/>
    </source>
</evidence>
<sequence length="177" mass="19248">MRAQPTRTLLSPSTTGTRTAAVPTHSNTRIAAVPVTTTAHRQLAPAELFERLAKHGTLGKRLGRLLGVTTTWATTRWIAGTERGTVRPTFHIRVPSPCPGREAGELVTERLQRHGWGWRLIADGEYFRVDARREGHTLTITARANVVTFTVTGAPLAIGPTQARLLLAGVYEDDAPA</sequence>
<feature type="region of interest" description="Disordered" evidence="1">
    <location>
        <begin position="1"/>
        <end position="21"/>
    </location>
</feature>
<proteinExistence type="predicted"/>
<dbReference type="EMBL" id="BSUM01000001">
    <property type="protein sequence ID" value="GMA32880.1"/>
    <property type="molecule type" value="Genomic_DNA"/>
</dbReference>
<reference evidence="2" key="1">
    <citation type="journal article" date="2014" name="Int. J. Syst. Evol. Microbiol.">
        <title>Complete genome sequence of Corynebacterium casei LMG S-19264T (=DSM 44701T), isolated from a smear-ripened cheese.</title>
        <authorList>
            <consortium name="US DOE Joint Genome Institute (JGI-PGF)"/>
            <person name="Walter F."/>
            <person name="Albersmeier A."/>
            <person name="Kalinowski J."/>
            <person name="Ruckert C."/>
        </authorList>
    </citation>
    <scope>NUCLEOTIDE SEQUENCE</scope>
    <source>
        <strain evidence="2">NBRC 112290</strain>
    </source>
</reference>
<dbReference type="AlphaFoldDB" id="A0AA37XGF2"/>
<dbReference type="Proteomes" id="UP001157161">
    <property type="component" value="Unassembled WGS sequence"/>
</dbReference>
<evidence type="ECO:0000313" key="3">
    <source>
        <dbReference type="Proteomes" id="UP001157161"/>
    </source>
</evidence>
<reference evidence="2" key="2">
    <citation type="submission" date="2023-02" db="EMBL/GenBank/DDBJ databases">
        <authorList>
            <person name="Sun Q."/>
            <person name="Mori K."/>
        </authorList>
    </citation>
    <scope>NUCLEOTIDE SEQUENCE</scope>
    <source>
        <strain evidence="2">NBRC 112290</strain>
    </source>
</reference>
<keyword evidence="3" id="KW-1185">Reference proteome</keyword>
<evidence type="ECO:0000313" key="2">
    <source>
        <dbReference type="EMBL" id="GMA32880.1"/>
    </source>
</evidence>
<accession>A0AA37XGF2</accession>